<keyword evidence="2" id="KW-1185">Reference proteome</keyword>
<dbReference type="Proteomes" id="UP001164693">
    <property type="component" value="Chromosome"/>
</dbReference>
<evidence type="ECO:0000313" key="1">
    <source>
        <dbReference type="EMBL" id="WAX56884.1"/>
    </source>
</evidence>
<sequence length="74" mass="7508">MGESDQIMVDGITVDLVDPAQCTPLPTSSDVLHRPDQAAGAASVLHPSGAVLTAVESLLPGRLSDTGEPVKSSV</sequence>
<proteinExistence type="predicted"/>
<reference evidence="1" key="1">
    <citation type="submission" date="2022-05" db="EMBL/GenBank/DDBJ databases">
        <title>Jatrophihabitans sp. SB3-54 whole genome sequence.</title>
        <authorList>
            <person name="Suh M.K."/>
            <person name="Eom M.K."/>
            <person name="Kim J.S."/>
            <person name="Kim H.S."/>
            <person name="Do H.E."/>
            <person name="Shin Y.K."/>
            <person name="Lee J.-S."/>
        </authorList>
    </citation>
    <scope>NUCLEOTIDE SEQUENCE</scope>
    <source>
        <strain evidence="1">SB3-54</strain>
    </source>
</reference>
<evidence type="ECO:0000313" key="2">
    <source>
        <dbReference type="Proteomes" id="UP001164693"/>
    </source>
</evidence>
<gene>
    <name evidence="1" type="ORF">M6B22_20510</name>
</gene>
<protein>
    <submittedName>
        <fullName evidence="1">Uncharacterized protein</fullName>
    </submittedName>
</protein>
<organism evidence="1 2">
    <name type="scientific">Jatrophihabitans cynanchi</name>
    <dbReference type="NCBI Taxonomy" id="2944128"/>
    <lineage>
        <taxon>Bacteria</taxon>
        <taxon>Bacillati</taxon>
        <taxon>Actinomycetota</taxon>
        <taxon>Actinomycetes</taxon>
        <taxon>Jatrophihabitantales</taxon>
        <taxon>Jatrophihabitantaceae</taxon>
        <taxon>Jatrophihabitans</taxon>
    </lineage>
</organism>
<accession>A0ABY7JWV3</accession>
<dbReference type="EMBL" id="CP097463">
    <property type="protein sequence ID" value="WAX56884.1"/>
    <property type="molecule type" value="Genomic_DNA"/>
</dbReference>
<dbReference type="RefSeq" id="WP_269443421.1">
    <property type="nucleotide sequence ID" value="NZ_CP097463.1"/>
</dbReference>
<name>A0ABY7JWV3_9ACTN</name>